<dbReference type="InterPro" id="IPR016181">
    <property type="entry name" value="Acyl_CoA_acyltransferase"/>
</dbReference>
<dbReference type="Proteomes" id="UP001294412">
    <property type="component" value="Unassembled WGS sequence"/>
</dbReference>
<dbReference type="RefSeq" id="WP_322185399.1">
    <property type="nucleotide sequence ID" value="NZ_JAXLPB010000001.1"/>
</dbReference>
<comment type="caution">
    <text evidence="2">The sequence shown here is derived from an EMBL/GenBank/DDBJ whole genome shotgun (WGS) entry which is preliminary data.</text>
</comment>
<dbReference type="GO" id="GO:0016746">
    <property type="term" value="F:acyltransferase activity"/>
    <property type="evidence" value="ECO:0007669"/>
    <property type="project" value="UniProtKB-KW"/>
</dbReference>
<dbReference type="PROSITE" id="PS51186">
    <property type="entry name" value="GNAT"/>
    <property type="match status" value="1"/>
</dbReference>
<dbReference type="EMBL" id="JAXLPB010000001">
    <property type="protein sequence ID" value="MDY8107943.1"/>
    <property type="molecule type" value="Genomic_DNA"/>
</dbReference>
<dbReference type="InterPro" id="IPR000182">
    <property type="entry name" value="GNAT_dom"/>
</dbReference>
<gene>
    <name evidence="2" type="ORF">U0C82_02105</name>
</gene>
<keyword evidence="2" id="KW-0012">Acyltransferase</keyword>
<keyword evidence="3" id="KW-1185">Reference proteome</keyword>
<dbReference type="Gene3D" id="3.40.630.30">
    <property type="match status" value="1"/>
</dbReference>
<evidence type="ECO:0000313" key="3">
    <source>
        <dbReference type="Proteomes" id="UP001294412"/>
    </source>
</evidence>
<accession>A0ABU5HYU6</accession>
<dbReference type="EC" id="2.3.1.-" evidence="2"/>
<name>A0ABU5HYU6_9HYPH</name>
<keyword evidence="2" id="KW-0808">Transferase</keyword>
<evidence type="ECO:0000259" key="1">
    <source>
        <dbReference type="PROSITE" id="PS51186"/>
    </source>
</evidence>
<sequence>MTDPTRTGSAEWRLMRRGDLDAVLRIADLVHPALPEPPEVFANRLALWPAGTLVLEDGAGIAGYAIGHPIRFPEPPALGAVMDRLAPDADAFYVHDVAIVPEMRGRSLAGAALGQLLASASGLRRACLVSVYGTAAFWSRFGFEDAGHLVRPEKLHSFGEGARFMVSQLTPHEALSDGVSAVKLP</sequence>
<proteinExistence type="predicted"/>
<organism evidence="2 3">
    <name type="scientific">Fulvimarina uroteuthidis</name>
    <dbReference type="NCBI Taxonomy" id="3098149"/>
    <lineage>
        <taxon>Bacteria</taxon>
        <taxon>Pseudomonadati</taxon>
        <taxon>Pseudomonadota</taxon>
        <taxon>Alphaproteobacteria</taxon>
        <taxon>Hyphomicrobiales</taxon>
        <taxon>Aurantimonadaceae</taxon>
        <taxon>Fulvimarina</taxon>
    </lineage>
</organism>
<feature type="domain" description="N-acetyltransferase" evidence="1">
    <location>
        <begin position="10"/>
        <end position="170"/>
    </location>
</feature>
<reference evidence="2 3" key="1">
    <citation type="submission" date="2023-12" db="EMBL/GenBank/DDBJ databases">
        <title>Description of Novel Strain Fulvimarina sp. 2208YS6-2-32 isolated from Uroteuthis (Photololigo) edulis.</title>
        <authorList>
            <person name="Park J.-S."/>
        </authorList>
    </citation>
    <scope>NUCLEOTIDE SEQUENCE [LARGE SCALE GENOMIC DNA]</scope>
    <source>
        <strain evidence="2 3">2208YS6-2-32</strain>
    </source>
</reference>
<dbReference type="SUPFAM" id="SSF55729">
    <property type="entry name" value="Acyl-CoA N-acyltransferases (Nat)"/>
    <property type="match status" value="1"/>
</dbReference>
<protein>
    <submittedName>
        <fullName evidence="2">GNAT family N-acetyltransferase</fullName>
        <ecNumber evidence="2">2.3.1.-</ecNumber>
    </submittedName>
</protein>
<evidence type="ECO:0000313" key="2">
    <source>
        <dbReference type="EMBL" id="MDY8107943.1"/>
    </source>
</evidence>
<dbReference type="Pfam" id="PF00583">
    <property type="entry name" value="Acetyltransf_1"/>
    <property type="match status" value="1"/>
</dbReference>